<protein>
    <submittedName>
        <fullName evidence="9">Magnesium transporter MgtC</fullName>
    </submittedName>
</protein>
<keyword evidence="5 7" id="KW-1133">Transmembrane helix</keyword>
<evidence type="ECO:0000256" key="5">
    <source>
        <dbReference type="ARBA" id="ARBA00022989"/>
    </source>
</evidence>
<feature type="transmembrane region" description="Helical" evidence="7">
    <location>
        <begin position="82"/>
        <end position="100"/>
    </location>
</feature>
<keyword evidence="3" id="KW-1003">Cell membrane</keyword>
<dbReference type="STRING" id="29354.IO98_20430"/>
<evidence type="ECO:0000256" key="4">
    <source>
        <dbReference type="ARBA" id="ARBA00022692"/>
    </source>
</evidence>
<comment type="similarity">
    <text evidence="2">Belongs to the MgtC/SapB family.</text>
</comment>
<feature type="transmembrane region" description="Helical" evidence="7">
    <location>
        <begin position="105"/>
        <end position="123"/>
    </location>
</feature>
<dbReference type="PANTHER" id="PTHR33778">
    <property type="entry name" value="PROTEIN MGTC"/>
    <property type="match status" value="1"/>
</dbReference>
<proteinExistence type="inferred from homology"/>
<evidence type="ECO:0000313" key="10">
    <source>
        <dbReference type="Proteomes" id="UP000028525"/>
    </source>
</evidence>
<dbReference type="InterPro" id="IPR003416">
    <property type="entry name" value="MgtC/SapB/SrpB/YhiD_fam"/>
</dbReference>
<evidence type="ECO:0000256" key="2">
    <source>
        <dbReference type="ARBA" id="ARBA00009298"/>
    </source>
</evidence>
<dbReference type="GO" id="GO:0005886">
    <property type="term" value="C:plasma membrane"/>
    <property type="evidence" value="ECO:0007669"/>
    <property type="project" value="UniProtKB-SubCell"/>
</dbReference>
<keyword evidence="10" id="KW-1185">Reference proteome</keyword>
<dbReference type="Pfam" id="PF02308">
    <property type="entry name" value="MgtC"/>
    <property type="match status" value="1"/>
</dbReference>
<feature type="transmembrane region" description="Helical" evidence="7">
    <location>
        <begin position="50"/>
        <end position="70"/>
    </location>
</feature>
<dbReference type="OrthoDB" id="9811198at2"/>
<dbReference type="InterPro" id="IPR049177">
    <property type="entry name" value="MgtC_SapB_SrpB_YhiD_N"/>
</dbReference>
<dbReference type="EMBL" id="JPME01000029">
    <property type="protein sequence ID" value="KEZ87841.1"/>
    <property type="molecule type" value="Genomic_DNA"/>
</dbReference>
<sequence length="230" mass="25196">MSQVWKVLGDLVERYDLIYQTGLFFRIVVAGFLGYLIGYERTNRYKGAGMRTHAIVAMGAALMMVVSKYGFRDVPNFDASRIASQIVSGIGFLGAGVIFVKNHSVSGLTTAAGIWATAGVGMAIGAGDYFMGCGAGLFLIFTQILLHDVPFLSREPFQGVIKITTNQYDSLITELLHNLNEEKIKVLNIKVGKTKDNTKVELDLLYPAGYGKNDLIIKWSNDKRINSISG</sequence>
<dbReference type="PRINTS" id="PR01837">
    <property type="entry name" value="MGTCSAPBPROT"/>
</dbReference>
<evidence type="ECO:0000313" key="9">
    <source>
        <dbReference type="EMBL" id="KEZ87841.1"/>
    </source>
</evidence>
<comment type="subcellular location">
    <subcellularLocation>
        <location evidence="1">Cell membrane</location>
        <topology evidence="1">Multi-pass membrane protein</topology>
    </subcellularLocation>
</comment>
<organism evidence="9 10">
    <name type="scientific">Lacrimispora celerecrescens</name>
    <dbReference type="NCBI Taxonomy" id="29354"/>
    <lineage>
        <taxon>Bacteria</taxon>
        <taxon>Bacillati</taxon>
        <taxon>Bacillota</taxon>
        <taxon>Clostridia</taxon>
        <taxon>Lachnospirales</taxon>
        <taxon>Lachnospiraceae</taxon>
        <taxon>Lacrimispora</taxon>
    </lineage>
</organism>
<keyword evidence="4 7" id="KW-0812">Transmembrane</keyword>
<gene>
    <name evidence="9" type="ORF">IO98_20430</name>
</gene>
<dbReference type="Proteomes" id="UP000028525">
    <property type="component" value="Unassembled WGS sequence"/>
</dbReference>
<dbReference type="PANTHER" id="PTHR33778:SF1">
    <property type="entry name" value="MAGNESIUM TRANSPORTER YHID-RELATED"/>
    <property type="match status" value="1"/>
</dbReference>
<evidence type="ECO:0000256" key="6">
    <source>
        <dbReference type="ARBA" id="ARBA00023136"/>
    </source>
</evidence>
<name>A0A084JFV7_9FIRM</name>
<accession>A0A084JFV7</accession>
<evidence type="ECO:0000259" key="8">
    <source>
        <dbReference type="Pfam" id="PF02308"/>
    </source>
</evidence>
<dbReference type="RefSeq" id="WP_051835327.1">
    <property type="nucleotide sequence ID" value="NZ_JPME01000029.1"/>
</dbReference>
<keyword evidence="6 7" id="KW-0472">Membrane</keyword>
<reference evidence="9 10" key="1">
    <citation type="submission" date="2014-07" db="EMBL/GenBank/DDBJ databases">
        <title>Draft genome of Clostridium celerecrescens 152B isolated from sediments associated with methane hydrate from Krishna Godavari basin.</title>
        <authorList>
            <person name="Honkalas V.S."/>
            <person name="Dabir A.P."/>
            <person name="Arora P."/>
            <person name="Dhakephalkar P.K."/>
        </authorList>
    </citation>
    <scope>NUCLEOTIDE SEQUENCE [LARGE SCALE GENOMIC DNA]</scope>
    <source>
        <strain evidence="9 10">152B</strain>
    </source>
</reference>
<evidence type="ECO:0000256" key="1">
    <source>
        <dbReference type="ARBA" id="ARBA00004651"/>
    </source>
</evidence>
<evidence type="ECO:0000256" key="3">
    <source>
        <dbReference type="ARBA" id="ARBA00022475"/>
    </source>
</evidence>
<evidence type="ECO:0000256" key="7">
    <source>
        <dbReference type="SAM" id="Phobius"/>
    </source>
</evidence>
<feature type="domain" description="MgtC/SapB/SrpB/YhiD N-terminal" evidence="8">
    <location>
        <begin position="27"/>
        <end position="147"/>
    </location>
</feature>
<feature type="transmembrane region" description="Helical" evidence="7">
    <location>
        <begin position="17"/>
        <end position="38"/>
    </location>
</feature>
<dbReference type="AlphaFoldDB" id="A0A084JFV7"/>
<comment type="caution">
    <text evidence="9">The sequence shown here is derived from an EMBL/GenBank/DDBJ whole genome shotgun (WGS) entry which is preliminary data.</text>
</comment>